<dbReference type="AlphaFoldDB" id="A0AAV7NW72"/>
<reference evidence="2" key="1">
    <citation type="journal article" date="2022" name="bioRxiv">
        <title>Sequencing and chromosome-scale assembly of the giantPleurodeles waltlgenome.</title>
        <authorList>
            <person name="Brown T."/>
            <person name="Elewa A."/>
            <person name="Iarovenko S."/>
            <person name="Subramanian E."/>
            <person name="Araus A.J."/>
            <person name="Petzold A."/>
            <person name="Susuki M."/>
            <person name="Suzuki K.-i.T."/>
            <person name="Hayashi T."/>
            <person name="Toyoda A."/>
            <person name="Oliveira C."/>
            <person name="Osipova E."/>
            <person name="Leigh N.D."/>
            <person name="Simon A."/>
            <person name="Yun M.H."/>
        </authorList>
    </citation>
    <scope>NUCLEOTIDE SEQUENCE</scope>
    <source>
        <strain evidence="2">20211129_DDA</strain>
        <tissue evidence="2">Liver</tissue>
    </source>
</reference>
<protein>
    <submittedName>
        <fullName evidence="2">Uncharacterized protein</fullName>
    </submittedName>
</protein>
<feature type="compositionally biased region" description="Pro residues" evidence="1">
    <location>
        <begin position="1"/>
        <end position="10"/>
    </location>
</feature>
<keyword evidence="3" id="KW-1185">Reference proteome</keyword>
<accession>A0AAV7NW72</accession>
<evidence type="ECO:0000256" key="1">
    <source>
        <dbReference type="SAM" id="MobiDB-lite"/>
    </source>
</evidence>
<evidence type="ECO:0000313" key="3">
    <source>
        <dbReference type="Proteomes" id="UP001066276"/>
    </source>
</evidence>
<dbReference type="Proteomes" id="UP001066276">
    <property type="component" value="Chromosome 8"/>
</dbReference>
<evidence type="ECO:0000313" key="2">
    <source>
        <dbReference type="EMBL" id="KAJ1119332.1"/>
    </source>
</evidence>
<proteinExistence type="predicted"/>
<feature type="region of interest" description="Disordered" evidence="1">
    <location>
        <begin position="1"/>
        <end position="36"/>
    </location>
</feature>
<gene>
    <name evidence="2" type="ORF">NDU88_007518</name>
</gene>
<dbReference type="EMBL" id="JANPWB010000012">
    <property type="protein sequence ID" value="KAJ1119332.1"/>
    <property type="molecule type" value="Genomic_DNA"/>
</dbReference>
<organism evidence="2 3">
    <name type="scientific">Pleurodeles waltl</name>
    <name type="common">Iberian ribbed newt</name>
    <dbReference type="NCBI Taxonomy" id="8319"/>
    <lineage>
        <taxon>Eukaryota</taxon>
        <taxon>Metazoa</taxon>
        <taxon>Chordata</taxon>
        <taxon>Craniata</taxon>
        <taxon>Vertebrata</taxon>
        <taxon>Euteleostomi</taxon>
        <taxon>Amphibia</taxon>
        <taxon>Batrachia</taxon>
        <taxon>Caudata</taxon>
        <taxon>Salamandroidea</taxon>
        <taxon>Salamandridae</taxon>
        <taxon>Pleurodelinae</taxon>
        <taxon>Pleurodeles</taxon>
    </lineage>
</organism>
<name>A0AAV7NW72_PLEWA</name>
<sequence length="73" mass="7905">MQRQPRPTPLPLSASKPVRSSGPVLSDSAGPPADKLRQFRSISGRKAGGMIHREQLLLSRSALYTLLCSIHLA</sequence>
<comment type="caution">
    <text evidence="2">The sequence shown here is derived from an EMBL/GenBank/DDBJ whole genome shotgun (WGS) entry which is preliminary data.</text>
</comment>